<sequence length="102" mass="11482">MNAKIIANTILEQLGGNKFLAMTGARNLVSTEKGGLNFRLPNNFSNKGINLVCISLEPCDMYTMKFYKIRGTSMYFIDESTMIYADELKNIFTMITGLDTHL</sequence>
<keyword evidence="2" id="KW-1185">Reference proteome</keyword>
<dbReference type="RefSeq" id="WP_367168734.1">
    <property type="nucleotide sequence ID" value="NZ_JBFKZN010000018.1"/>
</dbReference>
<gene>
    <name evidence="1" type="ORF">ABW286_22070</name>
</gene>
<dbReference type="Proteomes" id="UP001554567">
    <property type="component" value="Unassembled WGS sequence"/>
</dbReference>
<evidence type="ECO:0000313" key="2">
    <source>
        <dbReference type="Proteomes" id="UP001554567"/>
    </source>
</evidence>
<protein>
    <recommendedName>
        <fullName evidence="3">YahA</fullName>
    </recommendedName>
</protein>
<dbReference type="EMBL" id="JBFKZN010000018">
    <property type="protein sequence ID" value="MEW5291827.1"/>
    <property type="molecule type" value="Genomic_DNA"/>
</dbReference>
<reference evidence="1 2" key="1">
    <citation type="submission" date="2024-07" db="EMBL/GenBank/DDBJ databases">
        <authorList>
            <person name="Dulla G.F.J."/>
            <person name="Delorm J.G."/>
        </authorList>
    </citation>
    <scope>NUCLEOTIDE SEQUENCE [LARGE SCALE GENOMIC DNA]</scope>
    <source>
        <strain evidence="1 2">JGD 233</strain>
    </source>
</reference>
<comment type="caution">
    <text evidence="1">The sequence shown here is derived from an EMBL/GenBank/DDBJ whole genome shotgun (WGS) entry which is preliminary data.</text>
</comment>
<evidence type="ECO:0008006" key="3">
    <source>
        <dbReference type="Google" id="ProtNLM"/>
    </source>
</evidence>
<accession>A0ABV3N7W4</accession>
<evidence type="ECO:0000313" key="1">
    <source>
        <dbReference type="EMBL" id="MEW5291827.1"/>
    </source>
</evidence>
<name>A0ABV3N7W4_9GAMM</name>
<organism evidence="1 2">
    <name type="scientific">Erwinia papayae</name>
    <dbReference type="NCBI Taxonomy" id="206499"/>
    <lineage>
        <taxon>Bacteria</taxon>
        <taxon>Pseudomonadati</taxon>
        <taxon>Pseudomonadota</taxon>
        <taxon>Gammaproteobacteria</taxon>
        <taxon>Enterobacterales</taxon>
        <taxon>Erwiniaceae</taxon>
        <taxon>Erwinia</taxon>
    </lineage>
</organism>
<proteinExistence type="predicted"/>